<protein>
    <recommendedName>
        <fullName evidence="3">F-box domain-containing protein</fullName>
    </recommendedName>
</protein>
<keyword evidence="2" id="KW-1185">Reference proteome</keyword>
<gene>
    <name evidence="1" type="ORF">VKT23_018526</name>
</gene>
<name>A0ABR1IS19_9AGAR</name>
<dbReference type="EMBL" id="JBANRG010000084">
    <property type="protein sequence ID" value="KAK7437627.1"/>
    <property type="molecule type" value="Genomic_DNA"/>
</dbReference>
<sequence>MSSISSVPTEILGEIFLHVCEIGYPLQDPSSGLVETRDPRVESPVTAINLVCSSWHSITLSTPLLWSRFRLIVPLLSKSSNSLFAFLGRSGNSPLDFCLYLFDVQTVSAESVSLLRSAFSHLVDEAHRWRNVQIGLPSSSQFMGVPSLRLSDWPQNFPVLETLFLETPGDSHTETLPITPGITIPRLSVLSLKGQWTMKPVDLSGNICSSTSISVSPHLLIVEVEYFHWGAIELVSPSTAVRVRRFFGAWAHDVTICRAGRLEMCPGPVYGRYPGNIHLPLDTIIRQVNLPNVTELVFGRDFSSRPKGPFPIAGFEFIIIPIVFPSDDFIDLLSQRCNAAKITHFSLMHYIITDIDVLEILAHLPSLTSLTIDEGFPYPNEEARLDDNNIKFSLTIPFFHALVQSSISSSLPTLISSLEELKLAFHPNHLFTVSSNSLLEECTTALLDLVESRAIGRRGCLKKVRVHMRTDYYPVEERIQTLREQGVDIEFSES</sequence>
<accession>A0ABR1IS19</accession>
<organism evidence="1 2">
    <name type="scientific">Marasmiellus scandens</name>
    <dbReference type="NCBI Taxonomy" id="2682957"/>
    <lineage>
        <taxon>Eukaryota</taxon>
        <taxon>Fungi</taxon>
        <taxon>Dikarya</taxon>
        <taxon>Basidiomycota</taxon>
        <taxon>Agaricomycotina</taxon>
        <taxon>Agaricomycetes</taxon>
        <taxon>Agaricomycetidae</taxon>
        <taxon>Agaricales</taxon>
        <taxon>Marasmiineae</taxon>
        <taxon>Omphalotaceae</taxon>
        <taxon>Marasmiellus</taxon>
    </lineage>
</organism>
<reference evidence="1 2" key="1">
    <citation type="submission" date="2024-01" db="EMBL/GenBank/DDBJ databases">
        <title>A draft genome for the cacao thread blight pathogen Marasmiellus scandens.</title>
        <authorList>
            <person name="Baruah I.K."/>
            <person name="Leung J."/>
            <person name="Bukari Y."/>
            <person name="Amoako-Attah I."/>
            <person name="Meinhardt L.W."/>
            <person name="Bailey B.A."/>
            <person name="Cohen S.P."/>
        </authorList>
    </citation>
    <scope>NUCLEOTIDE SEQUENCE [LARGE SCALE GENOMIC DNA]</scope>
    <source>
        <strain evidence="1 2">GH-19</strain>
    </source>
</reference>
<dbReference type="Proteomes" id="UP001498398">
    <property type="component" value="Unassembled WGS sequence"/>
</dbReference>
<proteinExistence type="predicted"/>
<comment type="caution">
    <text evidence="1">The sequence shown here is derived from an EMBL/GenBank/DDBJ whole genome shotgun (WGS) entry which is preliminary data.</text>
</comment>
<evidence type="ECO:0008006" key="3">
    <source>
        <dbReference type="Google" id="ProtNLM"/>
    </source>
</evidence>
<evidence type="ECO:0000313" key="1">
    <source>
        <dbReference type="EMBL" id="KAK7437627.1"/>
    </source>
</evidence>
<evidence type="ECO:0000313" key="2">
    <source>
        <dbReference type="Proteomes" id="UP001498398"/>
    </source>
</evidence>